<evidence type="ECO:0008006" key="4">
    <source>
        <dbReference type="Google" id="ProtNLM"/>
    </source>
</evidence>
<protein>
    <recommendedName>
        <fullName evidence="4">Secreted protein</fullName>
    </recommendedName>
</protein>
<dbReference type="EMBL" id="LFTY01000002">
    <property type="protein sequence ID" value="KMW57015.1"/>
    <property type="molecule type" value="Genomic_DNA"/>
</dbReference>
<dbReference type="PANTHER" id="PTHR36057:SF1">
    <property type="entry name" value="LIPOPROTEIN LIPID ATTACHMENT SITE-LIKE PROTEIN, PUTATIVE (DUF1223)-RELATED"/>
    <property type="match status" value="1"/>
</dbReference>
<dbReference type="PANTHER" id="PTHR36057">
    <property type="match status" value="1"/>
</dbReference>
<evidence type="ECO:0000313" key="3">
    <source>
        <dbReference type="Proteomes" id="UP000037178"/>
    </source>
</evidence>
<keyword evidence="1" id="KW-0732">Signal</keyword>
<evidence type="ECO:0000256" key="1">
    <source>
        <dbReference type="SAM" id="SignalP"/>
    </source>
</evidence>
<name>A0A0J9E2P9_9RHOB</name>
<dbReference type="AlphaFoldDB" id="A0A0J9E2P9"/>
<reference evidence="2 3" key="1">
    <citation type="submission" date="2015-06" db="EMBL/GenBank/DDBJ databases">
        <title>Draft genome sequence of an Alphaproteobacteria species associated to the Mediterranean sponge Oscarella lobularis.</title>
        <authorList>
            <person name="Jourda C."/>
            <person name="Santini S."/>
            <person name="Claverie J.-M."/>
        </authorList>
    </citation>
    <scope>NUCLEOTIDE SEQUENCE [LARGE SCALE GENOMIC DNA]</scope>
    <source>
        <strain evidence="2">IGS</strain>
    </source>
</reference>
<keyword evidence="3" id="KW-1185">Reference proteome</keyword>
<dbReference type="InterPro" id="IPR010634">
    <property type="entry name" value="DUF1223"/>
</dbReference>
<feature type="signal peptide" evidence="1">
    <location>
        <begin position="1"/>
        <end position="22"/>
    </location>
</feature>
<comment type="caution">
    <text evidence="2">The sequence shown here is derived from an EMBL/GenBank/DDBJ whole genome shotgun (WGS) entry which is preliminary data.</text>
</comment>
<dbReference type="InterPro" id="IPR036249">
    <property type="entry name" value="Thioredoxin-like_sf"/>
</dbReference>
<gene>
    <name evidence="2" type="ORF">AIOL_001973</name>
</gene>
<organism evidence="2 3">
    <name type="scientific">Candidatus Rhodobacter oscarellae</name>
    <dbReference type="NCBI Taxonomy" id="1675527"/>
    <lineage>
        <taxon>Bacteria</taxon>
        <taxon>Pseudomonadati</taxon>
        <taxon>Pseudomonadota</taxon>
        <taxon>Alphaproteobacteria</taxon>
        <taxon>Rhodobacterales</taxon>
        <taxon>Rhodobacter group</taxon>
        <taxon>Rhodobacter</taxon>
    </lineage>
</organism>
<proteinExistence type="predicted"/>
<dbReference type="PATRIC" id="fig|1675527.3.peg.2076"/>
<dbReference type="SUPFAM" id="SSF52833">
    <property type="entry name" value="Thioredoxin-like"/>
    <property type="match status" value="1"/>
</dbReference>
<evidence type="ECO:0000313" key="2">
    <source>
        <dbReference type="EMBL" id="KMW57015.1"/>
    </source>
</evidence>
<dbReference type="OrthoDB" id="9808254at2"/>
<dbReference type="Proteomes" id="UP000037178">
    <property type="component" value="Unassembled WGS sequence"/>
</dbReference>
<dbReference type="STRING" id="1675527.AIOL_001973"/>
<dbReference type="RefSeq" id="WP_082152514.1">
    <property type="nucleotide sequence ID" value="NZ_LFTY01000002.1"/>
</dbReference>
<dbReference type="Pfam" id="PF06764">
    <property type="entry name" value="DUF1223"/>
    <property type="match status" value="1"/>
</dbReference>
<accession>A0A0J9E2P9</accession>
<sequence length="232" mass="25216">MLRGLIAAAVFAVSSLGGMAQAGERAVVIELYTSQGCSSCPPADALLHELAQRDDVIPLALHVDYWDYIGWKDEFARPEHTTRQKAYAHAAGQRTIYTPQMIVGGRDHVVGYKPMRLAELIEQHRSLAQSVEITLTRDGANLTVAAVRTAPTGQMVVQLVQYQPSASVSIRRGENKGRTLDYANIVTDWQVLDNWDGAEPLSLQAEVDAAYPVVVLVQEPGAGAILAAARLR</sequence>
<feature type="chain" id="PRO_5005318325" description="Secreted protein" evidence="1">
    <location>
        <begin position="23"/>
        <end position="232"/>
    </location>
</feature>